<dbReference type="Pfam" id="PF20118">
    <property type="entry name" value="DUF6508"/>
    <property type="match status" value="1"/>
</dbReference>
<dbReference type="EMBL" id="JBHRYB010000005">
    <property type="protein sequence ID" value="MFC3679795.1"/>
    <property type="molecule type" value="Genomic_DNA"/>
</dbReference>
<dbReference type="Proteomes" id="UP001595722">
    <property type="component" value="Unassembled WGS sequence"/>
</dbReference>
<organism evidence="1 2">
    <name type="scientific">Bacterioplanoides pacificum</name>
    <dbReference type="NCBI Taxonomy" id="1171596"/>
    <lineage>
        <taxon>Bacteria</taxon>
        <taxon>Pseudomonadati</taxon>
        <taxon>Pseudomonadota</taxon>
        <taxon>Gammaproteobacteria</taxon>
        <taxon>Oceanospirillales</taxon>
        <taxon>Oceanospirillaceae</taxon>
        <taxon>Bacterioplanoides</taxon>
    </lineage>
</organism>
<reference evidence="2" key="1">
    <citation type="journal article" date="2019" name="Int. J. Syst. Evol. Microbiol.">
        <title>The Global Catalogue of Microorganisms (GCM) 10K type strain sequencing project: providing services to taxonomists for standard genome sequencing and annotation.</title>
        <authorList>
            <consortium name="The Broad Institute Genomics Platform"/>
            <consortium name="The Broad Institute Genome Sequencing Center for Infectious Disease"/>
            <person name="Wu L."/>
            <person name="Ma J."/>
        </authorList>
    </citation>
    <scope>NUCLEOTIDE SEQUENCE [LARGE SCALE GENOMIC DNA]</scope>
    <source>
        <strain evidence="2">KCTC 42424</strain>
    </source>
</reference>
<dbReference type="RefSeq" id="WP_376865574.1">
    <property type="nucleotide sequence ID" value="NZ_JBHRYB010000005.1"/>
</dbReference>
<protein>
    <submittedName>
        <fullName evidence="1">DUF6508 domain-containing protein</fullName>
    </submittedName>
</protein>
<dbReference type="InterPro" id="IPR045425">
    <property type="entry name" value="DUF6508"/>
</dbReference>
<evidence type="ECO:0000313" key="1">
    <source>
        <dbReference type="EMBL" id="MFC3679795.1"/>
    </source>
</evidence>
<gene>
    <name evidence="1" type="ORF">ACFOMG_06685</name>
</gene>
<evidence type="ECO:0000313" key="2">
    <source>
        <dbReference type="Proteomes" id="UP001595722"/>
    </source>
</evidence>
<keyword evidence="2" id="KW-1185">Reference proteome</keyword>
<proteinExistence type="predicted"/>
<accession>A0ABV7VR52</accession>
<sequence>MVSQLGAQPDSDAINAILRFIDIFSAPGFDPLLSRAEKAARGLPAEAALYPVNHPQLDQFLATVMQPCWLTTPFDSDKALTLLQDDQRIASASQDDIRLILSGYLRGERFCDGFHALMISNGQIIKVLKRIAEIFPDNSPITE</sequence>
<comment type="caution">
    <text evidence="1">The sequence shown here is derived from an EMBL/GenBank/DDBJ whole genome shotgun (WGS) entry which is preliminary data.</text>
</comment>
<name>A0ABV7VR52_9GAMM</name>